<proteinExistence type="predicted"/>
<keyword evidence="2" id="KW-0863">Zinc-finger</keyword>
<accession>A0AAW0QB84</accession>
<protein>
    <recommendedName>
        <fullName evidence="6">ZZ-type domain-containing protein</fullName>
    </recommendedName>
</protein>
<sequence>MAGEQYIALKDNILPVVLSIYACNMTGRKLHKPHDTKYVLRLRPDPATRQAIVSQEYDFAKLAVPFWCSSCARENDGVVGVCRECEHYSLCATCAGQSKPTHEHRLRFLDLDPHGLTDPDEPSM</sequence>
<keyword evidence="5" id="KW-1185">Reference proteome</keyword>
<evidence type="ECO:0000313" key="5">
    <source>
        <dbReference type="Proteomes" id="UP001392437"/>
    </source>
</evidence>
<comment type="caution">
    <text evidence="4">The sequence shown here is derived from an EMBL/GenBank/DDBJ whole genome shotgun (WGS) entry which is preliminary data.</text>
</comment>
<evidence type="ECO:0000313" key="4">
    <source>
        <dbReference type="EMBL" id="KAK8097054.1"/>
    </source>
</evidence>
<dbReference type="AlphaFoldDB" id="A0AAW0QB84"/>
<evidence type="ECO:0000256" key="2">
    <source>
        <dbReference type="ARBA" id="ARBA00022771"/>
    </source>
</evidence>
<dbReference type="EMBL" id="JAQQWP010000010">
    <property type="protein sequence ID" value="KAK8097054.1"/>
    <property type="molecule type" value="Genomic_DNA"/>
</dbReference>
<keyword evidence="3" id="KW-0862">Zinc</keyword>
<dbReference type="Proteomes" id="UP001392437">
    <property type="component" value="Unassembled WGS sequence"/>
</dbReference>
<dbReference type="Gene3D" id="3.30.60.90">
    <property type="match status" value="1"/>
</dbReference>
<name>A0AAW0QB84_9PEZI</name>
<dbReference type="InterPro" id="IPR043145">
    <property type="entry name" value="Znf_ZZ_sf"/>
</dbReference>
<organism evidence="4 5">
    <name type="scientific">Apiospora kogelbergensis</name>
    <dbReference type="NCBI Taxonomy" id="1337665"/>
    <lineage>
        <taxon>Eukaryota</taxon>
        <taxon>Fungi</taxon>
        <taxon>Dikarya</taxon>
        <taxon>Ascomycota</taxon>
        <taxon>Pezizomycotina</taxon>
        <taxon>Sordariomycetes</taxon>
        <taxon>Xylariomycetidae</taxon>
        <taxon>Amphisphaeriales</taxon>
        <taxon>Apiosporaceae</taxon>
        <taxon>Apiospora</taxon>
    </lineage>
</organism>
<evidence type="ECO:0000256" key="3">
    <source>
        <dbReference type="ARBA" id="ARBA00022833"/>
    </source>
</evidence>
<evidence type="ECO:0000256" key="1">
    <source>
        <dbReference type="ARBA" id="ARBA00022723"/>
    </source>
</evidence>
<gene>
    <name evidence="4" type="ORF">PG999_012998</name>
</gene>
<reference evidence="4 5" key="1">
    <citation type="submission" date="2023-01" db="EMBL/GenBank/DDBJ databases">
        <title>Analysis of 21 Apiospora genomes using comparative genomics revels a genus with tremendous synthesis potential of carbohydrate active enzymes and secondary metabolites.</title>
        <authorList>
            <person name="Sorensen T."/>
        </authorList>
    </citation>
    <scope>NUCLEOTIDE SEQUENCE [LARGE SCALE GENOMIC DNA]</scope>
    <source>
        <strain evidence="4 5">CBS 117206</strain>
    </source>
</reference>
<dbReference type="GO" id="GO:0008270">
    <property type="term" value="F:zinc ion binding"/>
    <property type="evidence" value="ECO:0007669"/>
    <property type="project" value="UniProtKB-KW"/>
</dbReference>
<evidence type="ECO:0008006" key="6">
    <source>
        <dbReference type="Google" id="ProtNLM"/>
    </source>
</evidence>
<dbReference type="SUPFAM" id="SSF57850">
    <property type="entry name" value="RING/U-box"/>
    <property type="match status" value="1"/>
</dbReference>
<keyword evidence="1" id="KW-0479">Metal-binding</keyword>